<dbReference type="PANTHER" id="PTHR37828:SF1">
    <property type="entry name" value="YCII-RELATED DOMAIN-CONTAINING PROTEIN"/>
    <property type="match status" value="1"/>
</dbReference>
<gene>
    <name evidence="3" type="ORF">KO481_25115</name>
</gene>
<dbReference type="EMBL" id="JAHKNI010000008">
    <property type="protein sequence ID" value="MBU3064796.1"/>
    <property type="molecule type" value="Genomic_DNA"/>
</dbReference>
<evidence type="ECO:0000313" key="3">
    <source>
        <dbReference type="EMBL" id="MBU3064796.1"/>
    </source>
</evidence>
<dbReference type="Proteomes" id="UP000733379">
    <property type="component" value="Unassembled WGS sequence"/>
</dbReference>
<evidence type="ECO:0000259" key="2">
    <source>
        <dbReference type="Pfam" id="PF03795"/>
    </source>
</evidence>
<proteinExistence type="inferred from homology"/>
<dbReference type="PANTHER" id="PTHR37828">
    <property type="entry name" value="GSR2449 PROTEIN"/>
    <property type="match status" value="1"/>
</dbReference>
<dbReference type="InterPro" id="IPR005545">
    <property type="entry name" value="YCII"/>
</dbReference>
<feature type="domain" description="YCII-related" evidence="2">
    <location>
        <begin position="1"/>
        <end position="83"/>
    </location>
</feature>
<keyword evidence="4" id="KW-1185">Reference proteome</keyword>
<sequence>MNWYLVLRHDPHPVDADDPLLEQHLSWMRSQHDHGTVVMSGPARDRSTGLYVMRAHSRDDAARVAAEDPLAAHRQARIEIIEWEVHQILGTGPFDVESLRAMRPRG</sequence>
<name>A0ABS6B5X2_9NOCA</name>
<comment type="caution">
    <text evidence="3">The sequence shown here is derived from an EMBL/GenBank/DDBJ whole genome shotgun (WGS) entry which is preliminary data.</text>
</comment>
<dbReference type="Pfam" id="PF03795">
    <property type="entry name" value="YCII"/>
    <property type="match status" value="1"/>
</dbReference>
<evidence type="ECO:0000313" key="4">
    <source>
        <dbReference type="Proteomes" id="UP000733379"/>
    </source>
</evidence>
<reference evidence="3 4" key="1">
    <citation type="submission" date="2021-06" db="EMBL/GenBank/DDBJ databases">
        <title>Actinomycetes sequencing.</title>
        <authorList>
            <person name="Shan Q."/>
        </authorList>
    </citation>
    <scope>NUCLEOTIDE SEQUENCE [LARGE SCALE GENOMIC DNA]</scope>
    <source>
        <strain evidence="3 4">NEAU-G5</strain>
    </source>
</reference>
<evidence type="ECO:0000256" key="1">
    <source>
        <dbReference type="ARBA" id="ARBA00007689"/>
    </source>
</evidence>
<comment type="similarity">
    <text evidence="1">Belongs to the YciI family.</text>
</comment>
<dbReference type="SUPFAM" id="SSF54909">
    <property type="entry name" value="Dimeric alpha+beta barrel"/>
    <property type="match status" value="1"/>
</dbReference>
<accession>A0ABS6B5X2</accession>
<dbReference type="RefSeq" id="WP_215920220.1">
    <property type="nucleotide sequence ID" value="NZ_JAHKNI010000008.1"/>
</dbReference>
<dbReference type="Gene3D" id="3.30.70.1060">
    <property type="entry name" value="Dimeric alpha+beta barrel"/>
    <property type="match status" value="1"/>
</dbReference>
<organism evidence="3 4">
    <name type="scientific">Nocardia albiluteola</name>
    <dbReference type="NCBI Taxonomy" id="2842303"/>
    <lineage>
        <taxon>Bacteria</taxon>
        <taxon>Bacillati</taxon>
        <taxon>Actinomycetota</taxon>
        <taxon>Actinomycetes</taxon>
        <taxon>Mycobacteriales</taxon>
        <taxon>Nocardiaceae</taxon>
        <taxon>Nocardia</taxon>
    </lineage>
</organism>
<protein>
    <recommendedName>
        <fullName evidence="2">YCII-related domain-containing protein</fullName>
    </recommendedName>
</protein>
<dbReference type="InterPro" id="IPR011008">
    <property type="entry name" value="Dimeric_a/b-barrel"/>
</dbReference>